<accession>A0A4Q5C968</accession>
<evidence type="ECO:0000256" key="2">
    <source>
        <dbReference type="ARBA" id="ARBA00022603"/>
    </source>
</evidence>
<dbReference type="Proteomes" id="UP000292665">
    <property type="component" value="Unassembled WGS sequence"/>
</dbReference>
<evidence type="ECO:0000256" key="4">
    <source>
        <dbReference type="ARBA" id="ARBA00022691"/>
    </source>
</evidence>
<dbReference type="Pfam" id="PF02384">
    <property type="entry name" value="N6_Mtase"/>
    <property type="match status" value="1"/>
</dbReference>
<keyword evidence="2 9" id="KW-0489">Methyltransferase</keyword>
<keyword evidence="5" id="KW-0680">Restriction system</keyword>
<comment type="caution">
    <text evidence="9">The sequence shown here is derived from an EMBL/GenBank/DDBJ whole genome shotgun (WGS) entry which is preliminary data.</text>
</comment>
<organism evidence="9 10">
    <name type="scientific">[Ruminococcus] torques</name>
    <dbReference type="NCBI Taxonomy" id="33039"/>
    <lineage>
        <taxon>Bacteria</taxon>
        <taxon>Bacillati</taxon>
        <taxon>Bacillota</taxon>
        <taxon>Clostridia</taxon>
        <taxon>Lachnospirales</taxon>
        <taxon>Lachnospiraceae</taxon>
        <taxon>Mediterraneibacter</taxon>
    </lineage>
</organism>
<proteinExistence type="predicted"/>
<keyword evidence="4" id="KW-0949">S-adenosyl-L-methionine</keyword>
<evidence type="ECO:0000313" key="9">
    <source>
        <dbReference type="EMBL" id="RYS81762.1"/>
    </source>
</evidence>
<dbReference type="PANTHER" id="PTHR42933:SF3">
    <property type="entry name" value="TYPE I RESTRICTION ENZYME MJAVIII METHYLASE SUBUNIT"/>
    <property type="match status" value="1"/>
</dbReference>
<protein>
    <recommendedName>
        <fullName evidence="1">site-specific DNA-methyltransferase (adenine-specific)</fullName>
        <ecNumber evidence="1">2.1.1.72</ecNumber>
    </recommendedName>
</protein>
<dbReference type="RefSeq" id="WP_129794706.1">
    <property type="nucleotide sequence ID" value="NZ_JAKNFB010000019.1"/>
</dbReference>
<dbReference type="PANTHER" id="PTHR42933">
    <property type="entry name" value="SLR6095 PROTEIN"/>
    <property type="match status" value="1"/>
</dbReference>
<evidence type="ECO:0000256" key="6">
    <source>
        <dbReference type="ARBA" id="ARBA00047942"/>
    </source>
</evidence>
<dbReference type="InterPro" id="IPR029063">
    <property type="entry name" value="SAM-dependent_MTases_sf"/>
</dbReference>
<feature type="region of interest" description="Disordered" evidence="7">
    <location>
        <begin position="1"/>
        <end position="52"/>
    </location>
</feature>
<feature type="compositionally biased region" description="Basic residues" evidence="7">
    <location>
        <begin position="1"/>
        <end position="13"/>
    </location>
</feature>
<evidence type="ECO:0000256" key="3">
    <source>
        <dbReference type="ARBA" id="ARBA00022679"/>
    </source>
</evidence>
<evidence type="ECO:0000256" key="1">
    <source>
        <dbReference type="ARBA" id="ARBA00011900"/>
    </source>
</evidence>
<dbReference type="Gene3D" id="3.40.50.150">
    <property type="entry name" value="Vaccinia Virus protein VP39"/>
    <property type="match status" value="1"/>
</dbReference>
<dbReference type="EMBL" id="RCYR01000002">
    <property type="protein sequence ID" value="RYS81762.1"/>
    <property type="molecule type" value="Genomic_DNA"/>
</dbReference>
<feature type="domain" description="DNA methylase adenine-specific" evidence="8">
    <location>
        <begin position="150"/>
        <end position="278"/>
    </location>
</feature>
<reference evidence="9 10" key="1">
    <citation type="journal article" date="2019" name="Science, e1252229">
        <title>Invertible promoters mediate bacterial phase variation, antibiotic resistance, and host adaptation in the gut.</title>
        <authorList>
            <person name="Jiang X."/>
            <person name="Hall A.B."/>
            <person name="Arthur T.D."/>
            <person name="Plichta D.R."/>
            <person name="Covington C.T."/>
            <person name="Poyet M."/>
            <person name="Crothers J."/>
            <person name="Moses P.L."/>
            <person name="Tolonen A.C."/>
            <person name="Vlamakis H."/>
            <person name="Alm E.J."/>
            <person name="Xavier R.J."/>
        </authorList>
    </citation>
    <scope>NUCLEOTIDE SEQUENCE [LARGE SCALE GENOMIC DNA]</scope>
    <source>
        <strain evidence="10">aa_0143</strain>
    </source>
</reference>
<comment type="catalytic activity">
    <reaction evidence="6">
        <text>a 2'-deoxyadenosine in DNA + S-adenosyl-L-methionine = an N(6)-methyl-2'-deoxyadenosine in DNA + S-adenosyl-L-homocysteine + H(+)</text>
        <dbReference type="Rhea" id="RHEA:15197"/>
        <dbReference type="Rhea" id="RHEA-COMP:12418"/>
        <dbReference type="Rhea" id="RHEA-COMP:12419"/>
        <dbReference type="ChEBI" id="CHEBI:15378"/>
        <dbReference type="ChEBI" id="CHEBI:57856"/>
        <dbReference type="ChEBI" id="CHEBI:59789"/>
        <dbReference type="ChEBI" id="CHEBI:90615"/>
        <dbReference type="ChEBI" id="CHEBI:90616"/>
        <dbReference type="EC" id="2.1.1.72"/>
    </reaction>
</comment>
<dbReference type="AlphaFoldDB" id="A0A4Q5C968"/>
<dbReference type="GO" id="GO:0032259">
    <property type="term" value="P:methylation"/>
    <property type="evidence" value="ECO:0007669"/>
    <property type="project" value="UniProtKB-KW"/>
</dbReference>
<dbReference type="InterPro" id="IPR003356">
    <property type="entry name" value="DNA_methylase_A-5"/>
</dbReference>
<name>A0A4Q5C968_9FIRM</name>
<gene>
    <name evidence="9" type="ORF">EAI93_02675</name>
</gene>
<feature type="compositionally biased region" description="Basic and acidic residues" evidence="7">
    <location>
        <begin position="40"/>
        <end position="52"/>
    </location>
</feature>
<dbReference type="SUPFAM" id="SSF53335">
    <property type="entry name" value="S-adenosyl-L-methionine-dependent methyltransferases"/>
    <property type="match status" value="1"/>
</dbReference>
<dbReference type="InterPro" id="IPR051537">
    <property type="entry name" value="DNA_Adenine_Mtase"/>
</dbReference>
<dbReference type="GO" id="GO:0009307">
    <property type="term" value="P:DNA restriction-modification system"/>
    <property type="evidence" value="ECO:0007669"/>
    <property type="project" value="UniProtKB-KW"/>
</dbReference>
<evidence type="ECO:0000256" key="7">
    <source>
        <dbReference type="SAM" id="MobiDB-lite"/>
    </source>
</evidence>
<dbReference type="GO" id="GO:0008170">
    <property type="term" value="F:N-methyltransferase activity"/>
    <property type="evidence" value="ECO:0007669"/>
    <property type="project" value="InterPro"/>
</dbReference>
<evidence type="ECO:0000256" key="5">
    <source>
        <dbReference type="ARBA" id="ARBA00022747"/>
    </source>
</evidence>
<dbReference type="GO" id="GO:0003677">
    <property type="term" value="F:DNA binding"/>
    <property type="evidence" value="ECO:0007669"/>
    <property type="project" value="InterPro"/>
</dbReference>
<evidence type="ECO:0000259" key="8">
    <source>
        <dbReference type="Pfam" id="PF02384"/>
    </source>
</evidence>
<keyword evidence="3 9" id="KW-0808">Transferase</keyword>
<evidence type="ECO:0000313" key="10">
    <source>
        <dbReference type="Proteomes" id="UP000292665"/>
    </source>
</evidence>
<sequence length="286" mass="33218">MVFWNQKKKRTTAKPKTTASISKPKVGSVKQELNIPPQPKKTDIPKPNKVPKNENVKKQFLKTFNQLTYRHRSWDVWRDFIIMFACSLSNPVDKFHYEEREKRYLKIIKKYNKREQERFPELAAYVVMALEENPEQDFLGSIFMELNLGDKSNSQFFTPYHVCELMAKVTEDDVVAVVKEKGYITINDSCCGAGATLIAAINEARKQLEKVNLNFQNHVLVVAQDIDEIVALMCYIQLSLLGVAAYIKVGDVFTQPMSTDDNGENYWFTMMYFSDVWTMRRVFHSL</sequence>
<dbReference type="GO" id="GO:0009007">
    <property type="term" value="F:site-specific DNA-methyltransferase (adenine-specific) activity"/>
    <property type="evidence" value="ECO:0007669"/>
    <property type="project" value="UniProtKB-EC"/>
</dbReference>
<dbReference type="EC" id="2.1.1.72" evidence="1"/>